<gene>
    <name evidence="1" type="ORF">L873DRAFT_1862399</name>
</gene>
<dbReference type="STRING" id="1336337.A0A3N4J2F0"/>
<dbReference type="EMBL" id="ML120475">
    <property type="protein sequence ID" value="RPA92335.1"/>
    <property type="molecule type" value="Genomic_DNA"/>
</dbReference>
<evidence type="ECO:0000313" key="1">
    <source>
        <dbReference type="EMBL" id="RPA92335.1"/>
    </source>
</evidence>
<proteinExistence type="predicted"/>
<reference evidence="1 2" key="1">
    <citation type="journal article" date="2018" name="Nat. Ecol. Evol.">
        <title>Pezizomycetes genomes reveal the molecular basis of ectomycorrhizal truffle lifestyle.</title>
        <authorList>
            <person name="Murat C."/>
            <person name="Payen T."/>
            <person name="Noel B."/>
            <person name="Kuo A."/>
            <person name="Morin E."/>
            <person name="Chen J."/>
            <person name="Kohler A."/>
            <person name="Krizsan K."/>
            <person name="Balestrini R."/>
            <person name="Da Silva C."/>
            <person name="Montanini B."/>
            <person name="Hainaut M."/>
            <person name="Levati E."/>
            <person name="Barry K.W."/>
            <person name="Belfiori B."/>
            <person name="Cichocki N."/>
            <person name="Clum A."/>
            <person name="Dockter R.B."/>
            <person name="Fauchery L."/>
            <person name="Guy J."/>
            <person name="Iotti M."/>
            <person name="Le Tacon F."/>
            <person name="Lindquist E.A."/>
            <person name="Lipzen A."/>
            <person name="Malagnac F."/>
            <person name="Mello A."/>
            <person name="Molinier V."/>
            <person name="Miyauchi S."/>
            <person name="Poulain J."/>
            <person name="Riccioni C."/>
            <person name="Rubini A."/>
            <person name="Sitrit Y."/>
            <person name="Splivallo R."/>
            <person name="Traeger S."/>
            <person name="Wang M."/>
            <person name="Zifcakova L."/>
            <person name="Wipf D."/>
            <person name="Zambonelli A."/>
            <person name="Paolocci F."/>
            <person name="Nowrousian M."/>
            <person name="Ottonello S."/>
            <person name="Baldrian P."/>
            <person name="Spatafora J.W."/>
            <person name="Henrissat B."/>
            <person name="Nagy L.G."/>
            <person name="Aury J.M."/>
            <person name="Wincker P."/>
            <person name="Grigoriev I.V."/>
            <person name="Bonfante P."/>
            <person name="Martin F.M."/>
        </authorList>
    </citation>
    <scope>NUCLEOTIDE SEQUENCE [LARGE SCALE GENOMIC DNA]</scope>
    <source>
        <strain evidence="1 2">120613-1</strain>
    </source>
</reference>
<dbReference type="Proteomes" id="UP000276215">
    <property type="component" value="Unassembled WGS sequence"/>
</dbReference>
<dbReference type="AlphaFoldDB" id="A0A3N4J2F0"/>
<evidence type="ECO:0000313" key="2">
    <source>
        <dbReference type="Proteomes" id="UP000276215"/>
    </source>
</evidence>
<sequence>MTSSTSLVASGTIGACNMTLSTRSMASEIAQMAISLNKSIIIYDSMTALELEVDGGLLGEGSVMRYKINLRGRHPEEEIAPLLKIKPVKKATMPPKSCPIRSSLLLVAAGKTVESLSNPAMS</sequence>
<protein>
    <submittedName>
        <fullName evidence="1">Uncharacterized protein</fullName>
    </submittedName>
</protein>
<keyword evidence="2" id="KW-1185">Reference proteome</keyword>
<accession>A0A3N4J2F0</accession>
<organism evidence="1 2">
    <name type="scientific">Choiromyces venosus 120613-1</name>
    <dbReference type="NCBI Taxonomy" id="1336337"/>
    <lineage>
        <taxon>Eukaryota</taxon>
        <taxon>Fungi</taxon>
        <taxon>Dikarya</taxon>
        <taxon>Ascomycota</taxon>
        <taxon>Pezizomycotina</taxon>
        <taxon>Pezizomycetes</taxon>
        <taxon>Pezizales</taxon>
        <taxon>Tuberaceae</taxon>
        <taxon>Choiromyces</taxon>
    </lineage>
</organism>
<name>A0A3N4J2F0_9PEZI</name>